<dbReference type="PANTHER" id="PTHR11545">
    <property type="entry name" value="RIBOSOMAL PROTEIN L13"/>
    <property type="match status" value="1"/>
</dbReference>
<evidence type="ECO:0000256" key="6">
    <source>
        <dbReference type="RuleBase" id="RU003878"/>
    </source>
</evidence>
<sequence>MKTHQPKIAEIQRNWHLMDASKEPLGRLASSAAYLLIGKQRIDYAPNYDMGDYVVVNNAEKVNVTGKKSSQKVYRSHSGYPGGFKEVTFKRLLEKKPEEIIRKAVFGMLPDNRLKKFRMKRLMIVRDGSNPYADKFNNK</sequence>
<gene>
    <name evidence="4 6" type="primary">rplM</name>
    <name evidence="7" type="ORF">A2961_04695</name>
</gene>
<evidence type="ECO:0000256" key="1">
    <source>
        <dbReference type="ARBA" id="ARBA00006227"/>
    </source>
</evidence>
<comment type="similarity">
    <text evidence="1 4 5">Belongs to the universal ribosomal protein uL13 family.</text>
</comment>
<comment type="subunit">
    <text evidence="4">Part of the 50S ribosomal subunit.</text>
</comment>
<dbReference type="InterPro" id="IPR023563">
    <property type="entry name" value="Ribosomal_uL13_CS"/>
</dbReference>
<evidence type="ECO:0000256" key="2">
    <source>
        <dbReference type="ARBA" id="ARBA00022980"/>
    </source>
</evidence>
<keyword evidence="3 4" id="KW-0687">Ribonucleoprotein</keyword>
<dbReference type="NCBIfam" id="TIGR01066">
    <property type="entry name" value="rplM_bact"/>
    <property type="match status" value="1"/>
</dbReference>
<dbReference type="PANTHER" id="PTHR11545:SF2">
    <property type="entry name" value="LARGE RIBOSOMAL SUBUNIT PROTEIN UL13M"/>
    <property type="match status" value="1"/>
</dbReference>
<dbReference type="GO" id="GO:0003729">
    <property type="term" value="F:mRNA binding"/>
    <property type="evidence" value="ECO:0007669"/>
    <property type="project" value="TreeGrafter"/>
</dbReference>
<keyword evidence="2 4" id="KW-0689">Ribosomal protein</keyword>
<dbReference type="Proteomes" id="UP000177082">
    <property type="component" value="Unassembled WGS sequence"/>
</dbReference>
<dbReference type="GO" id="GO:0006412">
    <property type="term" value="P:translation"/>
    <property type="evidence" value="ECO:0007669"/>
    <property type="project" value="UniProtKB-UniRule"/>
</dbReference>
<accession>A0A1F8BDB8</accession>
<proteinExistence type="inferred from homology"/>
<dbReference type="PIRSF" id="PIRSF002181">
    <property type="entry name" value="Ribosomal_L13"/>
    <property type="match status" value="1"/>
</dbReference>
<dbReference type="EMBL" id="MGHF01000029">
    <property type="protein sequence ID" value="OGM62044.1"/>
    <property type="molecule type" value="Genomic_DNA"/>
</dbReference>
<comment type="caution">
    <text evidence="7">The sequence shown here is derived from an EMBL/GenBank/DDBJ whole genome shotgun (WGS) entry which is preliminary data.</text>
</comment>
<dbReference type="GO" id="GO:0003735">
    <property type="term" value="F:structural constituent of ribosome"/>
    <property type="evidence" value="ECO:0007669"/>
    <property type="project" value="InterPro"/>
</dbReference>
<dbReference type="HAMAP" id="MF_01366">
    <property type="entry name" value="Ribosomal_uL13"/>
    <property type="match status" value="1"/>
</dbReference>
<dbReference type="GO" id="GO:0017148">
    <property type="term" value="P:negative regulation of translation"/>
    <property type="evidence" value="ECO:0007669"/>
    <property type="project" value="TreeGrafter"/>
</dbReference>
<evidence type="ECO:0000313" key="7">
    <source>
        <dbReference type="EMBL" id="OGM62044.1"/>
    </source>
</evidence>
<dbReference type="SUPFAM" id="SSF52161">
    <property type="entry name" value="Ribosomal protein L13"/>
    <property type="match status" value="1"/>
</dbReference>
<name>A0A1F8BDB8_9BACT</name>
<dbReference type="GO" id="GO:1990904">
    <property type="term" value="C:ribonucleoprotein complex"/>
    <property type="evidence" value="ECO:0007669"/>
    <property type="project" value="UniProtKB-KW"/>
</dbReference>
<dbReference type="AlphaFoldDB" id="A0A1F8BDB8"/>
<dbReference type="GO" id="GO:0005840">
    <property type="term" value="C:ribosome"/>
    <property type="evidence" value="ECO:0007669"/>
    <property type="project" value="UniProtKB-KW"/>
</dbReference>
<dbReference type="PROSITE" id="PS00783">
    <property type="entry name" value="RIBOSOMAL_L13"/>
    <property type="match status" value="1"/>
</dbReference>
<dbReference type="CDD" id="cd00392">
    <property type="entry name" value="Ribosomal_L13"/>
    <property type="match status" value="1"/>
</dbReference>
<evidence type="ECO:0000256" key="3">
    <source>
        <dbReference type="ARBA" id="ARBA00023274"/>
    </source>
</evidence>
<protein>
    <recommendedName>
        <fullName evidence="4">Large ribosomal subunit protein uL13</fullName>
    </recommendedName>
</protein>
<evidence type="ECO:0000313" key="8">
    <source>
        <dbReference type="Proteomes" id="UP000177082"/>
    </source>
</evidence>
<evidence type="ECO:0000256" key="4">
    <source>
        <dbReference type="HAMAP-Rule" id="MF_01366"/>
    </source>
</evidence>
<dbReference type="InterPro" id="IPR005823">
    <property type="entry name" value="Ribosomal_uL13_bac-type"/>
</dbReference>
<organism evidence="7 8">
    <name type="scientific">Candidatus Woesebacteria bacterium RIFCSPLOWO2_01_FULL_39_21</name>
    <dbReference type="NCBI Taxonomy" id="1802519"/>
    <lineage>
        <taxon>Bacteria</taxon>
        <taxon>Candidatus Woeseibacteriota</taxon>
    </lineage>
</organism>
<dbReference type="InterPro" id="IPR005822">
    <property type="entry name" value="Ribosomal_uL13"/>
</dbReference>
<dbReference type="Pfam" id="PF00572">
    <property type="entry name" value="Ribosomal_L13"/>
    <property type="match status" value="1"/>
</dbReference>
<dbReference type="Gene3D" id="3.90.1180.10">
    <property type="entry name" value="Ribosomal protein L13"/>
    <property type="match status" value="1"/>
</dbReference>
<reference evidence="7 8" key="1">
    <citation type="journal article" date="2016" name="Nat. Commun.">
        <title>Thousands of microbial genomes shed light on interconnected biogeochemical processes in an aquifer system.</title>
        <authorList>
            <person name="Anantharaman K."/>
            <person name="Brown C.T."/>
            <person name="Hug L.A."/>
            <person name="Sharon I."/>
            <person name="Castelle C.J."/>
            <person name="Probst A.J."/>
            <person name="Thomas B.C."/>
            <person name="Singh A."/>
            <person name="Wilkins M.J."/>
            <person name="Karaoz U."/>
            <person name="Brodie E.L."/>
            <person name="Williams K.H."/>
            <person name="Hubbard S.S."/>
            <person name="Banfield J.F."/>
        </authorList>
    </citation>
    <scope>NUCLEOTIDE SEQUENCE [LARGE SCALE GENOMIC DNA]</scope>
</reference>
<dbReference type="InterPro" id="IPR036899">
    <property type="entry name" value="Ribosomal_uL13_sf"/>
</dbReference>
<dbReference type="STRING" id="1802519.A2961_04695"/>
<comment type="function">
    <text evidence="4 6">This protein is one of the early assembly proteins of the 50S ribosomal subunit, although it is not seen to bind rRNA by itself. It is important during the early stages of 50S assembly.</text>
</comment>
<evidence type="ECO:0000256" key="5">
    <source>
        <dbReference type="RuleBase" id="RU003877"/>
    </source>
</evidence>